<feature type="region of interest" description="Disordered" evidence="1">
    <location>
        <begin position="94"/>
        <end position="113"/>
    </location>
</feature>
<name>A0ABS5ILP2_9MICO</name>
<accession>A0ABS5ILP2</accession>
<dbReference type="Proteomes" id="UP000678243">
    <property type="component" value="Unassembled WGS sequence"/>
</dbReference>
<gene>
    <name evidence="2" type="ORF">KE274_07095</name>
</gene>
<protein>
    <recommendedName>
        <fullName evidence="4">Mycothiol maleylpyruvate isomerase N-terminal domain-containing protein</fullName>
    </recommendedName>
</protein>
<dbReference type="RefSeq" id="WP_211542241.1">
    <property type="nucleotide sequence ID" value="NZ_JAGTUK010000002.1"/>
</dbReference>
<sequence>MRTTATTPTPLGEPILANWTITDVLAHLSDDRLLDEPALLPPLAALEAAVTGSTWSHPPAAVALVRSIVAAAAADPALRERTVAETLAAAAARTDAAAPLTREMRPEPARQVA</sequence>
<evidence type="ECO:0000313" key="2">
    <source>
        <dbReference type="EMBL" id="MBS0023873.1"/>
    </source>
</evidence>
<proteinExistence type="predicted"/>
<evidence type="ECO:0000256" key="1">
    <source>
        <dbReference type="SAM" id="MobiDB-lite"/>
    </source>
</evidence>
<evidence type="ECO:0000313" key="3">
    <source>
        <dbReference type="Proteomes" id="UP000678243"/>
    </source>
</evidence>
<organism evidence="2 3">
    <name type="scientific">Microbacterium paraoxydans</name>
    <dbReference type="NCBI Taxonomy" id="199592"/>
    <lineage>
        <taxon>Bacteria</taxon>
        <taxon>Bacillati</taxon>
        <taxon>Actinomycetota</taxon>
        <taxon>Actinomycetes</taxon>
        <taxon>Micrococcales</taxon>
        <taxon>Microbacteriaceae</taxon>
        <taxon>Microbacterium</taxon>
    </lineage>
</organism>
<reference evidence="2 3" key="1">
    <citation type="submission" date="2021-04" db="EMBL/GenBank/DDBJ databases">
        <title>Whole genome analysis of root endophytic bacterium Microbacterium paraoxydans ku-mp colonizing RP-bio226 rice variety.</title>
        <authorList>
            <person name="Ulaganathan K."/>
            <person name="Latha B."/>
        </authorList>
    </citation>
    <scope>NUCLEOTIDE SEQUENCE [LARGE SCALE GENOMIC DNA]</scope>
    <source>
        <strain evidence="3">ku-mp</strain>
    </source>
</reference>
<dbReference type="EMBL" id="JAGTUK010000002">
    <property type="protein sequence ID" value="MBS0023873.1"/>
    <property type="molecule type" value="Genomic_DNA"/>
</dbReference>
<comment type="caution">
    <text evidence="2">The sequence shown here is derived from an EMBL/GenBank/DDBJ whole genome shotgun (WGS) entry which is preliminary data.</text>
</comment>
<evidence type="ECO:0008006" key="4">
    <source>
        <dbReference type="Google" id="ProtNLM"/>
    </source>
</evidence>
<keyword evidence="3" id="KW-1185">Reference proteome</keyword>
<feature type="compositionally biased region" description="Basic and acidic residues" evidence="1">
    <location>
        <begin position="102"/>
        <end position="113"/>
    </location>
</feature>